<dbReference type="InterPro" id="IPR002035">
    <property type="entry name" value="VWF_A"/>
</dbReference>
<dbReference type="Pfam" id="PF22673">
    <property type="entry name" value="MCP-like_PDC_1"/>
    <property type="match status" value="1"/>
</dbReference>
<dbReference type="Gene3D" id="3.30.450.20">
    <property type="entry name" value="PAS domain"/>
    <property type="match status" value="2"/>
</dbReference>
<sequence>MGLDIDYRLCQVCDMMAVEDEYHFIMICPLYEMLRKRFIPIWAYTNPSDYFNELDFKSDNLMGAETVAKLKNALANKIDGNVQALMDLSNAVEASFQEPEVSFPECCKLNDDDLEYYPRLRKKIDFENPCLRYAKYGDRGGRMLSDGVLSVMKTNFEKNRELKWQYFGSEEGVFTFYPGTSRALCDDYDHRFRPWYVETATPEPKNVVIVMDASGSMQRAFPHCEQQGTLMHIAKSASIDVLRTMNPIDKVGVIAFSDGVRVPSGDDETSDCYGYQLASATPLNINYLISDFVNTISDNGDTHYITAFEKAFDLLEASQPVEGELQRDQVILFLTDGEPTDGGESVSLLEKKRNIIHTIVRRNAKMNNEVVIFTFGLGEDPDHQFLRHIAEQDGTVYNVQRNNTAGEVTPGHYKHVSDACKLRTIMASYYDFFSHRTQQSDSPVFSVPYQGATGTGLMTTVALPVKYDGQLKGVVGVDITLDDLLSDVTFFKEGDLSYAFIYESGTKAEGRTLMHPLAPAPIRIQDDPVFVHIWSLERDNIFRSNIYGNVTSGHDSSPLTFHSKRTMSRGNWVKEGVRVFEVESTYFCDAVVGSEYVVCLVLAVGDSQTDLDSEKITTTEKSTVQFGTIAFNDPIKFMIFDEDDDSVTRFQRYMNDNTGDVIDDDFKEGIRSMVWATSKVDDLWKESDDVFSMKEYVYYRHLVTENGVYRRYPGMMLKKTFPATQTSWYQRAKSNVGRITLSPPFDVTGNKKFAITMSHTITLSQPSNQEKIMGAMSMDVDMDYFYYILNTTYPQCNEESYSCFIMDNSGYLVVHPDFFVNSGKNTPDVVDIHVSEIEPTIAKDLLRQGFLIKQECVDLQYVKYLHFHEVHLQTHLSDADNLDDDNACKLYELTHIPGSNAFLGIVKKVCHEDISCCSCFTSRCQNNCQSQCECPCRSPADYDYCNDFYEFTSDDAPSCTPGCHLFESYSFDEDIVLEHERLPVCVQVDCALKTQRQRKESNNNFKRVKTISSYTYPGICWDRWWLSCNRRLYCVIRHTNIEKTGSEKTKTSATTLIRSINTSGSRKSER</sequence>
<dbReference type="Gene3D" id="3.40.50.410">
    <property type="entry name" value="von Willebrand factor, type A domain"/>
    <property type="match status" value="1"/>
</dbReference>
<dbReference type="SUPFAM" id="SSF53300">
    <property type="entry name" value="vWA-like"/>
    <property type="match status" value="1"/>
</dbReference>
<dbReference type="PANTHER" id="PTHR10166:SF66">
    <property type="entry name" value="VWFA AND CACHE DOMAIN-CONTAINING PROTEIN CG16868"/>
    <property type="match status" value="1"/>
</dbReference>
<dbReference type="InterPro" id="IPR051173">
    <property type="entry name" value="Ca_channel_alpha-2/delta"/>
</dbReference>
<dbReference type="RefSeq" id="XP_006825217.1">
    <property type="nucleotide sequence ID" value="XM_006825154.1"/>
</dbReference>
<feature type="domain" description="VWFA" evidence="1">
    <location>
        <begin position="206"/>
        <end position="429"/>
    </location>
</feature>
<accession>A0ABM0MYX6</accession>
<keyword evidence="2" id="KW-1185">Reference proteome</keyword>
<dbReference type="GeneID" id="102808743"/>
<evidence type="ECO:0000313" key="2">
    <source>
        <dbReference type="Proteomes" id="UP000694865"/>
    </source>
</evidence>
<protein>
    <submittedName>
        <fullName evidence="3">VWFA and cache domain-containing protein 1-like</fullName>
    </submittedName>
</protein>
<dbReference type="PROSITE" id="PS50234">
    <property type="entry name" value="VWFA"/>
    <property type="match status" value="1"/>
</dbReference>
<dbReference type="Proteomes" id="UP000694865">
    <property type="component" value="Unplaced"/>
</dbReference>
<dbReference type="Pfam" id="PF00092">
    <property type="entry name" value="VWA"/>
    <property type="match status" value="1"/>
</dbReference>
<proteinExistence type="predicted"/>
<evidence type="ECO:0000259" key="1">
    <source>
        <dbReference type="PROSITE" id="PS50234"/>
    </source>
</evidence>
<evidence type="ECO:0000313" key="3">
    <source>
        <dbReference type="RefSeq" id="XP_006825217.1"/>
    </source>
</evidence>
<gene>
    <name evidence="3" type="primary">LOC102808743</name>
</gene>
<dbReference type="SMART" id="SM00327">
    <property type="entry name" value="VWA"/>
    <property type="match status" value="1"/>
</dbReference>
<dbReference type="CDD" id="cd12913">
    <property type="entry name" value="PDC1_MCP_like"/>
    <property type="match status" value="1"/>
</dbReference>
<name>A0ABM0MYX6_SACKO</name>
<organism evidence="2 3">
    <name type="scientific">Saccoglossus kowalevskii</name>
    <name type="common">Acorn worm</name>
    <dbReference type="NCBI Taxonomy" id="10224"/>
    <lineage>
        <taxon>Eukaryota</taxon>
        <taxon>Metazoa</taxon>
        <taxon>Hemichordata</taxon>
        <taxon>Enteropneusta</taxon>
        <taxon>Harrimaniidae</taxon>
        <taxon>Saccoglossus</taxon>
    </lineage>
</organism>
<dbReference type="PANTHER" id="PTHR10166">
    <property type="entry name" value="VOLTAGE-DEPENDENT CALCIUM CHANNEL SUBUNIT ALPHA-2/DELTA-RELATED"/>
    <property type="match status" value="1"/>
</dbReference>
<reference evidence="3" key="1">
    <citation type="submission" date="2025-08" db="UniProtKB">
        <authorList>
            <consortium name="RefSeq"/>
        </authorList>
    </citation>
    <scope>IDENTIFICATION</scope>
    <source>
        <tissue evidence="3">Testes</tissue>
    </source>
</reference>
<dbReference type="InterPro" id="IPR036465">
    <property type="entry name" value="vWFA_dom_sf"/>
</dbReference>